<sequence>MSKLSKLTQIAKSKAFKQGVKVAQEKVLPVVMKEVKKRVGKKK</sequence>
<name>A0A562QGL7_9BACI</name>
<reference evidence="1 2" key="1">
    <citation type="journal article" date="2015" name="Stand. Genomic Sci.">
        <title>Genomic Encyclopedia of Bacterial and Archaeal Type Strains, Phase III: the genomes of soil and plant-associated and newly described type strains.</title>
        <authorList>
            <person name="Whitman W.B."/>
            <person name="Woyke T."/>
            <person name="Klenk H.P."/>
            <person name="Zhou Y."/>
            <person name="Lilburn T.G."/>
            <person name="Beck B.J."/>
            <person name="De Vos P."/>
            <person name="Vandamme P."/>
            <person name="Eisen J.A."/>
            <person name="Garrity G."/>
            <person name="Hugenholtz P."/>
            <person name="Kyrpides N.C."/>
        </authorList>
    </citation>
    <scope>NUCLEOTIDE SEQUENCE [LARGE SCALE GENOMIC DNA]</scope>
    <source>
        <strain evidence="1 2">CGMCC 1.10116</strain>
    </source>
</reference>
<accession>A0A562QGL7</accession>
<gene>
    <name evidence="1" type="ORF">IQ10_02439</name>
</gene>
<dbReference type="Proteomes" id="UP000315711">
    <property type="component" value="Unassembled WGS sequence"/>
</dbReference>
<comment type="caution">
    <text evidence="1">The sequence shown here is derived from an EMBL/GenBank/DDBJ whole genome shotgun (WGS) entry which is preliminary data.</text>
</comment>
<organism evidence="1 2">
    <name type="scientific">Halalkalibacter nanhaiisediminis</name>
    <dbReference type="NCBI Taxonomy" id="688079"/>
    <lineage>
        <taxon>Bacteria</taxon>
        <taxon>Bacillati</taxon>
        <taxon>Bacillota</taxon>
        <taxon>Bacilli</taxon>
        <taxon>Bacillales</taxon>
        <taxon>Bacillaceae</taxon>
        <taxon>Halalkalibacter</taxon>
    </lineage>
</organism>
<dbReference type="RefSeq" id="WP_277878012.1">
    <property type="nucleotide sequence ID" value="NZ_VLKZ01000006.1"/>
</dbReference>
<dbReference type="EMBL" id="VLKZ01000006">
    <property type="protein sequence ID" value="TWI55879.1"/>
    <property type="molecule type" value="Genomic_DNA"/>
</dbReference>
<protein>
    <submittedName>
        <fullName evidence="1">Uncharacterized protein</fullName>
    </submittedName>
</protein>
<proteinExistence type="predicted"/>
<evidence type="ECO:0000313" key="2">
    <source>
        <dbReference type="Proteomes" id="UP000315711"/>
    </source>
</evidence>
<dbReference type="AlphaFoldDB" id="A0A562QGL7"/>
<evidence type="ECO:0000313" key="1">
    <source>
        <dbReference type="EMBL" id="TWI55879.1"/>
    </source>
</evidence>
<keyword evidence="2" id="KW-1185">Reference proteome</keyword>